<evidence type="ECO:0000313" key="7">
    <source>
        <dbReference type="Proteomes" id="UP000284767"/>
    </source>
</evidence>
<dbReference type="EMBL" id="NFFZ01000040">
    <property type="protein sequence ID" value="OTI54752.1"/>
    <property type="molecule type" value="Genomic_DNA"/>
</dbReference>
<comment type="caution">
    <text evidence="3">The sequence shown here is derived from an EMBL/GenBank/DDBJ whole genome shotgun (WGS) entry which is preliminary data.</text>
</comment>
<evidence type="ECO:0000313" key="6">
    <source>
        <dbReference type="Proteomes" id="UP000253594"/>
    </source>
</evidence>
<reference evidence="4 7" key="2">
    <citation type="submission" date="2017-08" db="EMBL/GenBank/DDBJ databases">
        <authorList>
            <person name="Feschi L."/>
            <person name="Jeukens J."/>
            <person name="Emond-Rheault J.-G."/>
            <person name="Kukavica-Ibrulj I."/>
            <person name="Boyle B."/>
            <person name="Levesque R.C."/>
        </authorList>
    </citation>
    <scope>NUCLEOTIDE SEQUENCE [LARGE SCALE GENOMIC DNA]</scope>
    <source>
        <strain evidence="4 7">PA-W36</strain>
    </source>
</reference>
<dbReference type="Proteomes" id="UP000253594">
    <property type="component" value="Unassembled WGS sequence"/>
</dbReference>
<name>A0A2V3G2T3_PSEAI</name>
<dbReference type="EMBL" id="QORE01002871">
    <property type="protein sequence ID" value="RCI69633.1"/>
    <property type="molecule type" value="Genomic_DNA"/>
</dbReference>
<evidence type="ECO:0000313" key="4">
    <source>
        <dbReference type="EMBL" id="RPM13368.1"/>
    </source>
</evidence>
<evidence type="ECO:0000313" key="3">
    <source>
        <dbReference type="EMBL" id="RCI69633.1"/>
    </source>
</evidence>
<organism evidence="3 6">
    <name type="scientific">Pseudomonas aeruginosa</name>
    <dbReference type="NCBI Taxonomy" id="287"/>
    <lineage>
        <taxon>Bacteria</taxon>
        <taxon>Pseudomonadati</taxon>
        <taxon>Pseudomonadota</taxon>
        <taxon>Gammaproteobacteria</taxon>
        <taxon>Pseudomonadales</taxon>
        <taxon>Pseudomonadaceae</taxon>
        <taxon>Pseudomonas</taxon>
    </lineage>
</organism>
<evidence type="ECO:0000256" key="1">
    <source>
        <dbReference type="SAM" id="MobiDB-lite"/>
    </source>
</evidence>
<dbReference type="EMBL" id="NSNE01000010">
    <property type="protein sequence ID" value="RPM13368.1"/>
    <property type="molecule type" value="Genomic_DNA"/>
</dbReference>
<sequence length="62" mass="6330">MSSCANGWGARGVIGCMAPGAQQPARSGRLRNLAGLPDLVAGQPSTGLPAIPAGRPRRHQKL</sequence>
<reference evidence="3 6" key="3">
    <citation type="submission" date="2018-07" db="EMBL/GenBank/DDBJ databases">
        <title>Mechanisms of high-level aminoglycoside resistance among Gram-negative pathogens in Brazil.</title>
        <authorList>
            <person name="Ballaben A.S."/>
            <person name="Darini A.L.C."/>
            <person name="Doi Y."/>
        </authorList>
    </citation>
    <scope>NUCLEOTIDE SEQUENCE [LARGE SCALE GENOMIC DNA]</scope>
    <source>
        <strain evidence="3 6">B2-305</strain>
    </source>
</reference>
<dbReference type="Proteomes" id="UP000284767">
    <property type="component" value="Unassembled WGS sequence"/>
</dbReference>
<accession>A0A2V3G2T3</accession>
<dbReference type="Proteomes" id="UP000194857">
    <property type="component" value="Unassembled WGS sequence"/>
</dbReference>
<proteinExistence type="predicted"/>
<evidence type="ECO:0000313" key="5">
    <source>
        <dbReference type="Proteomes" id="UP000194857"/>
    </source>
</evidence>
<feature type="region of interest" description="Disordered" evidence="1">
    <location>
        <begin position="36"/>
        <end position="62"/>
    </location>
</feature>
<reference evidence="2 5" key="1">
    <citation type="submission" date="2017-05" db="EMBL/GenBank/DDBJ databases">
        <authorList>
            <person name="Song R."/>
            <person name="Chenine A.L."/>
            <person name="Ruprecht R.M."/>
        </authorList>
    </citation>
    <scope>NUCLEOTIDE SEQUENCE [LARGE SCALE GENOMIC DNA]</scope>
    <source>
        <strain evidence="2 5">S567_C10_BS</strain>
    </source>
</reference>
<reference evidence="4 7" key="4">
    <citation type="submission" date="2019-01" db="EMBL/GenBank/DDBJ databases">
        <title>The Pseudomonas aeruginosa pan-genome provides new insights on its population structure, horizontal gene transfer and pathogenicity.</title>
        <authorList>
            <person name="Freschi L."/>
            <person name="Vincent A.T."/>
            <person name="Jeukens J."/>
            <person name="Emond-Rheault J.-G."/>
            <person name="Kukavica-Ibrulj I."/>
            <person name="Dupont M.-J."/>
            <person name="Charette S.J."/>
            <person name="Boyle B."/>
            <person name="Levesque R.C."/>
        </authorList>
    </citation>
    <scope>NUCLEOTIDE SEQUENCE [LARGE SCALE GENOMIC DNA]</scope>
    <source>
        <strain evidence="4 7">PA-W36</strain>
    </source>
</reference>
<gene>
    <name evidence="2" type="ORF">CAZ10_36495</name>
    <name evidence="3" type="ORF">DT376_38905</name>
    <name evidence="4" type="ORF">IPC1295_17355</name>
</gene>
<protein>
    <submittedName>
        <fullName evidence="3">Uncharacterized protein</fullName>
    </submittedName>
</protein>
<dbReference type="AlphaFoldDB" id="A0A2V3G2T3"/>
<evidence type="ECO:0000313" key="2">
    <source>
        <dbReference type="EMBL" id="OTI54752.1"/>
    </source>
</evidence>
<dbReference type="KEGG" id="paeb:NCGM1900_4414"/>